<dbReference type="Proteomes" id="UP000220102">
    <property type="component" value="Unassembled WGS sequence"/>
</dbReference>
<feature type="compositionally biased region" description="Basic and acidic residues" evidence="1">
    <location>
        <begin position="73"/>
        <end position="97"/>
    </location>
</feature>
<evidence type="ECO:0000256" key="2">
    <source>
        <dbReference type="SAM" id="Phobius"/>
    </source>
</evidence>
<evidence type="ECO:0000313" key="3">
    <source>
        <dbReference type="EMBL" id="PEN14191.1"/>
    </source>
</evidence>
<organism evidence="3 4">
    <name type="scientific">Longibacter salinarum</name>
    <dbReference type="NCBI Taxonomy" id="1850348"/>
    <lineage>
        <taxon>Bacteria</taxon>
        <taxon>Pseudomonadati</taxon>
        <taxon>Rhodothermota</taxon>
        <taxon>Rhodothermia</taxon>
        <taxon>Rhodothermales</taxon>
        <taxon>Salisaetaceae</taxon>
        <taxon>Longibacter</taxon>
    </lineage>
</organism>
<dbReference type="OrthoDB" id="9918166at2"/>
<gene>
    <name evidence="3" type="ORF">CRI94_03890</name>
</gene>
<reference evidence="3 4" key="1">
    <citation type="submission" date="2017-10" db="EMBL/GenBank/DDBJ databases">
        <title>Draft genome of Longibacter Salinarum.</title>
        <authorList>
            <person name="Goh K.M."/>
            <person name="Shamsir M.S."/>
            <person name="Lim S.W."/>
        </authorList>
    </citation>
    <scope>NUCLEOTIDE SEQUENCE [LARGE SCALE GENOMIC DNA]</scope>
    <source>
        <strain evidence="3 4">KCTC 52045</strain>
    </source>
</reference>
<keyword evidence="4" id="KW-1185">Reference proteome</keyword>
<sequence length="191" mass="21362">MDETLRIIRHLYGEEPDPQDLQRAMKEDPALAREYNDLAEVKTLLDKKEPARPDASVLDAITEAAADASASHEVSDTPDRPRVDREPVSGGDRDRSRISRRLQQAGVAAAVLLLVAIGWWQIDMDDSASSVQISAQTERQLPAANRDLPDWDEGDDVVRLHRRLEVVNARSASPTSWNDRPDLIPTQSRRP</sequence>
<feature type="region of interest" description="Disordered" evidence="1">
    <location>
        <begin position="169"/>
        <end position="191"/>
    </location>
</feature>
<keyword evidence="2" id="KW-1133">Transmembrane helix</keyword>
<dbReference type="EMBL" id="PDEQ01000002">
    <property type="protein sequence ID" value="PEN14191.1"/>
    <property type="molecule type" value="Genomic_DNA"/>
</dbReference>
<feature type="region of interest" description="Disordered" evidence="1">
    <location>
        <begin position="46"/>
        <end position="97"/>
    </location>
</feature>
<evidence type="ECO:0000256" key="1">
    <source>
        <dbReference type="SAM" id="MobiDB-lite"/>
    </source>
</evidence>
<keyword evidence="2" id="KW-0472">Membrane</keyword>
<proteinExistence type="predicted"/>
<protein>
    <submittedName>
        <fullName evidence="3">Uncharacterized protein</fullName>
    </submittedName>
</protein>
<accession>A0A2A8D010</accession>
<comment type="caution">
    <text evidence="3">The sequence shown here is derived from an EMBL/GenBank/DDBJ whole genome shotgun (WGS) entry which is preliminary data.</text>
</comment>
<feature type="transmembrane region" description="Helical" evidence="2">
    <location>
        <begin position="105"/>
        <end position="122"/>
    </location>
</feature>
<dbReference type="AlphaFoldDB" id="A0A2A8D010"/>
<evidence type="ECO:0000313" key="4">
    <source>
        <dbReference type="Proteomes" id="UP000220102"/>
    </source>
</evidence>
<keyword evidence="2" id="KW-0812">Transmembrane</keyword>
<name>A0A2A8D010_9BACT</name>
<dbReference type="RefSeq" id="WP_098074368.1">
    <property type="nucleotide sequence ID" value="NZ_PDEQ01000002.1"/>
</dbReference>